<organism evidence="1 2">
    <name type="scientific">Albula glossodonta</name>
    <name type="common">roundjaw bonefish</name>
    <dbReference type="NCBI Taxonomy" id="121402"/>
    <lineage>
        <taxon>Eukaryota</taxon>
        <taxon>Metazoa</taxon>
        <taxon>Chordata</taxon>
        <taxon>Craniata</taxon>
        <taxon>Vertebrata</taxon>
        <taxon>Euteleostomi</taxon>
        <taxon>Actinopterygii</taxon>
        <taxon>Neopterygii</taxon>
        <taxon>Teleostei</taxon>
        <taxon>Albuliformes</taxon>
        <taxon>Albulidae</taxon>
        <taxon>Albula</taxon>
    </lineage>
</organism>
<gene>
    <name evidence="1" type="ORF">JZ751_024811</name>
</gene>
<dbReference type="PANTHER" id="PTHR33767">
    <property type="entry name" value="LEUCINE RICH ADAPTOR PROTEIN 1-LIKE"/>
    <property type="match status" value="1"/>
</dbReference>
<dbReference type="OrthoDB" id="8911462at2759"/>
<protein>
    <submittedName>
        <fullName evidence="1">Uncharacterized protein</fullName>
    </submittedName>
</protein>
<evidence type="ECO:0000313" key="1">
    <source>
        <dbReference type="EMBL" id="KAG9350922.1"/>
    </source>
</evidence>
<dbReference type="Proteomes" id="UP000824540">
    <property type="component" value="Unassembled WGS sequence"/>
</dbReference>
<dbReference type="GO" id="GO:0001819">
    <property type="term" value="P:positive regulation of cytokine production"/>
    <property type="evidence" value="ECO:0007669"/>
    <property type="project" value="TreeGrafter"/>
</dbReference>
<comment type="caution">
    <text evidence="1">The sequence shown here is derived from an EMBL/GenBank/DDBJ whole genome shotgun (WGS) entry which is preliminary data.</text>
</comment>
<name>A0A8T2PLQ6_9TELE</name>
<dbReference type="AlphaFoldDB" id="A0A8T2PLQ6"/>
<evidence type="ECO:0000313" key="2">
    <source>
        <dbReference type="Proteomes" id="UP000824540"/>
    </source>
</evidence>
<dbReference type="EMBL" id="JAFBMS010000007">
    <property type="protein sequence ID" value="KAG9350922.1"/>
    <property type="molecule type" value="Genomic_DNA"/>
</dbReference>
<keyword evidence="2" id="KW-1185">Reference proteome</keyword>
<dbReference type="PANTHER" id="PTHR33767:SF2">
    <property type="entry name" value="LEUCINE RICH ADAPTOR PROTEIN 1"/>
    <property type="match status" value="1"/>
</dbReference>
<dbReference type="GO" id="GO:0043123">
    <property type="term" value="P:positive regulation of canonical NF-kappaB signal transduction"/>
    <property type="evidence" value="ECO:0007669"/>
    <property type="project" value="InterPro"/>
</dbReference>
<proteinExistence type="predicted"/>
<reference evidence="1" key="1">
    <citation type="thesis" date="2021" institute="BYU ScholarsArchive" country="Provo, UT, USA">
        <title>Applications of and Algorithms for Genome Assembly and Genomic Analyses with an Emphasis on Marine Teleosts.</title>
        <authorList>
            <person name="Pickett B.D."/>
        </authorList>
    </citation>
    <scope>NUCLEOTIDE SEQUENCE</scope>
    <source>
        <strain evidence="1">HI-2016</strain>
    </source>
</reference>
<accession>A0A8T2PLQ6</accession>
<sequence>MEEGSVNESVPDLKDLEQKIGRKTPEGLLKWMREDASHRGDGILKPQEGKDLDLGRKGLAEKIRDLKMEMMDMRGDRRCRWSREMEREPSFLPSVKAEGQTERWCLFLEDSAQPVYTISLHCGLDGAVLWKRSSLNIGGKVSLSSRSTADRPVLLSKQHLSKYSSKRRTHQLTQQEPAKEASLMRVCIRILCDSLCCEFMVWVRCWSRENDDAEGKSRYANLQG</sequence>
<dbReference type="InterPro" id="IPR037443">
    <property type="entry name" value="LURAP1"/>
</dbReference>